<protein>
    <recommendedName>
        <fullName evidence="3">DUF4329 domain-containing protein</fullName>
    </recommendedName>
</protein>
<sequence length="1508" mass="165226">MPKPTETVLASTLGPPFPMADDAARYAMGQLPTPLGRSMGGYILWASDGVFFATQPVQGTLQDFLFADVITMESARDRQLPQGYRYAGYYFHDVDRSAEIQRLRPSWTARRIALTQSIPSATEVVASHSHGLLFFTGSPEGSLVRFVSHMPAEAVMTAPPKEQGLSLPLERTPVEDYVRKLMEYGEVSVVVTSEIWAGWRGPLTAQWQAFTASPQTLVYQPYFSQVYPTAEGAVAAAHRLMLHRPKLQQTGFLLKNLSSGSFTVTEPIEARPADFDPLRILLTDTDGGFYLPINFYFEAFYVFAGAVSVPPTVQDPKLYARFVQPQTLAHALYRKYLGKIAVSSLYISLLDGAQLRYTFSGSTAESRLYNADQVPGHSVDNGLQAELDSGRLTAETYVRRVAAAGDLSVLKTSALWRTAGRINAQWQRPAQHVFAGLSPVFVLADDAARYAHRLIGSRREREYIGLILKNAQQRFVATLPQANSAGRFDLSRVFAVDSAGVPVELPEGLSLYGLYSSRARSETVGQTWEGVEARVAAQMFMDTDIHRILALGTAIPMAYLSGSPDSLLAFQAFTAGPGTSLFELTAPGSGGSQLHQQLQARNLVPSGAVLELGLAGELRVVVGSALWGPPGKVESDWSPPHVLDRHGVPAQPELGPVFASASEAVAEACERGRRAYAIDACGLGFVLKHKTLDEFVATQTVPGEVLDRLHHASEFGAPALIESFAVHSVYYRASRLPRSLIGYAAWLVRHFIGANDFYHALFDQQGVRRLNPLQGLTLYLSPLDGSLLEYRTGDEPSWLFQDEKGAVDPRALPAKLGLTLTEQAYVHHAARDGQLTVLTTSECWDEPGRVGGQWVPFAQINRRQLAPVFASADDAARYAQTRMGYARDQVYGGLILRRTDGLFTATEPVAVYVEDFAPGWIRLDSLVDQSQFLGGSTAVARYHSRVPGHLPFVLSDSERELYQNMWATDFLGAMLNRSPLEPHRFTGLEYLMCANGALLSVATQGGALEHSLAGLLGVRAGAEPLDNAIERSLRDGTLQPHEYIDRVARALVLRVVTGSGSWGHAGRVESWLTKAAGVTVDVPFSPIFVQMADALQWAHQQNDLRQALSYGVVLKARHAERYVASLTTLVDWEPLKLERLLFNGAPPDGFELKGLYLCPPEQPEILPDSALYRNFVSPIDLARTWGIRGSKKQGYLPVFLGCADGAWLQLEPSNGVPVGMDMNAAASDLTRLSRGALLPLAYVRQVAVGVPLTVLVTSPIWSIKGRVTGDWMPRRAALAIDPALRFGPVFSHPDDAARDARHRLGAVTSGEFIGLVLEDAAGTAFLAAQPQVDQGVESYASQRLFLYESTLLAPSPPVPAYPTGFKLYAAHLFFKARAAVEGDSAEDRRVSEHFASREALGFYRNLLRAGGVRGGSCYLSTRQGALLNYQPGWTEREGQLFADGLLDPTPYPPAQWFARLASDGVLRILEPDDYWPRRGVLKVEWTKQNGEEIPRQYIRPGHPARDEL</sequence>
<evidence type="ECO:0008006" key="3">
    <source>
        <dbReference type="Google" id="ProtNLM"/>
    </source>
</evidence>
<organism evidence="1 2">
    <name type="scientific">Pseudomonas fluorescens LMG 5329</name>
    <dbReference type="NCBI Taxonomy" id="1324332"/>
    <lineage>
        <taxon>Bacteria</taxon>
        <taxon>Pseudomonadati</taxon>
        <taxon>Pseudomonadota</taxon>
        <taxon>Gammaproteobacteria</taxon>
        <taxon>Pseudomonadales</taxon>
        <taxon>Pseudomonadaceae</taxon>
        <taxon>Pseudomonas</taxon>
    </lineage>
</organism>
<dbReference type="Proteomes" id="UP000030060">
    <property type="component" value="Unassembled WGS sequence"/>
</dbReference>
<name>A0A0A1Z5C0_PSEFL</name>
<gene>
    <name evidence="1" type="ORF">K814_0103150</name>
</gene>
<proteinExistence type="predicted"/>
<evidence type="ECO:0000313" key="1">
    <source>
        <dbReference type="EMBL" id="KGE69408.1"/>
    </source>
</evidence>
<comment type="caution">
    <text evidence="1">The sequence shown here is derived from an EMBL/GenBank/DDBJ whole genome shotgun (WGS) entry which is preliminary data.</text>
</comment>
<dbReference type="EMBL" id="ASGY01000024">
    <property type="protein sequence ID" value="KGE69408.1"/>
    <property type="molecule type" value="Genomic_DNA"/>
</dbReference>
<reference evidence="1 2" key="1">
    <citation type="journal article" date="2013" name="Genome Announc.">
        <title>Draft Genome Sequence of Pseudomonas fluorescens LMG 5329, a White Line-Inducing Principle-Producing Bioindicator for the Mushroom Pathogen Pseudomonas tolaasii.</title>
        <authorList>
            <person name="Ghequire M.G."/>
            <person name="Rokni-Zadeh H."/>
            <person name="Zarrineh P."/>
            <person name="De Mot R."/>
        </authorList>
    </citation>
    <scope>NUCLEOTIDE SEQUENCE [LARGE SCALE GENOMIC DNA]</scope>
    <source>
        <strain evidence="1 2">LMG 5329</strain>
    </source>
</reference>
<accession>A0A0A1Z5C0</accession>
<evidence type="ECO:0000313" key="2">
    <source>
        <dbReference type="Proteomes" id="UP000030060"/>
    </source>
</evidence>